<accession>A0A392USI4</accession>
<feature type="non-terminal residue" evidence="1">
    <location>
        <position position="1"/>
    </location>
</feature>
<keyword evidence="2" id="KW-1185">Reference proteome</keyword>
<comment type="caution">
    <text evidence="1">The sequence shown here is derived from an EMBL/GenBank/DDBJ whole genome shotgun (WGS) entry which is preliminary data.</text>
</comment>
<dbReference type="EMBL" id="LXQA010963279">
    <property type="protein sequence ID" value="MCI78978.1"/>
    <property type="molecule type" value="Genomic_DNA"/>
</dbReference>
<organism evidence="1 2">
    <name type="scientific">Trifolium medium</name>
    <dbReference type="NCBI Taxonomy" id="97028"/>
    <lineage>
        <taxon>Eukaryota</taxon>
        <taxon>Viridiplantae</taxon>
        <taxon>Streptophyta</taxon>
        <taxon>Embryophyta</taxon>
        <taxon>Tracheophyta</taxon>
        <taxon>Spermatophyta</taxon>
        <taxon>Magnoliopsida</taxon>
        <taxon>eudicotyledons</taxon>
        <taxon>Gunneridae</taxon>
        <taxon>Pentapetalae</taxon>
        <taxon>rosids</taxon>
        <taxon>fabids</taxon>
        <taxon>Fabales</taxon>
        <taxon>Fabaceae</taxon>
        <taxon>Papilionoideae</taxon>
        <taxon>50 kb inversion clade</taxon>
        <taxon>NPAAA clade</taxon>
        <taxon>Hologalegina</taxon>
        <taxon>IRL clade</taxon>
        <taxon>Trifolieae</taxon>
        <taxon>Trifolium</taxon>
    </lineage>
</organism>
<dbReference type="AlphaFoldDB" id="A0A392USI4"/>
<gene>
    <name evidence="1" type="ORF">A2U01_0100249</name>
</gene>
<evidence type="ECO:0000313" key="2">
    <source>
        <dbReference type="Proteomes" id="UP000265520"/>
    </source>
</evidence>
<reference evidence="1 2" key="1">
    <citation type="journal article" date="2018" name="Front. Plant Sci.">
        <title>Red Clover (Trifolium pratense) and Zigzag Clover (T. medium) - A Picture of Genomic Similarities and Differences.</title>
        <authorList>
            <person name="Dluhosova J."/>
            <person name="Istvanek J."/>
            <person name="Nedelnik J."/>
            <person name="Repkova J."/>
        </authorList>
    </citation>
    <scope>NUCLEOTIDE SEQUENCE [LARGE SCALE GENOMIC DNA]</scope>
    <source>
        <strain evidence="2">cv. 10/8</strain>
        <tissue evidence="1">Leaf</tissue>
    </source>
</reference>
<sequence>EPSPVIPETPTDAQLSFHAMSGFAAQNTFRVLGTFAKKQVTILADSGSTHTFIQDRVAKFVLPLHLIASR</sequence>
<evidence type="ECO:0000313" key="1">
    <source>
        <dbReference type="EMBL" id="MCI78978.1"/>
    </source>
</evidence>
<name>A0A392USI4_9FABA</name>
<dbReference type="Proteomes" id="UP000265520">
    <property type="component" value="Unassembled WGS sequence"/>
</dbReference>
<proteinExistence type="predicted"/>
<protein>
    <submittedName>
        <fullName evidence="1">Transposon Ty3-G gag-pol polyprotein</fullName>
    </submittedName>
</protein>